<reference evidence="2" key="1">
    <citation type="journal article" date="2024" name="Gigascience">
        <title>Chromosome-level genome of the poultry shaft louse Menopon gallinae provides insight into the host-switching and adaptive evolution of parasitic lice.</title>
        <authorList>
            <person name="Xu Y."/>
            <person name="Ma L."/>
            <person name="Liu S."/>
            <person name="Liang Y."/>
            <person name="Liu Q."/>
            <person name="He Z."/>
            <person name="Tian L."/>
            <person name="Duan Y."/>
            <person name="Cai W."/>
            <person name="Li H."/>
            <person name="Song F."/>
        </authorList>
    </citation>
    <scope>NUCLEOTIDE SEQUENCE</scope>
    <source>
        <strain evidence="2">Cailab_2023a</strain>
    </source>
</reference>
<organism evidence="2">
    <name type="scientific">Menopon gallinae</name>
    <name type="common">poultry shaft louse</name>
    <dbReference type="NCBI Taxonomy" id="328185"/>
    <lineage>
        <taxon>Eukaryota</taxon>
        <taxon>Metazoa</taxon>
        <taxon>Ecdysozoa</taxon>
        <taxon>Arthropoda</taxon>
        <taxon>Hexapoda</taxon>
        <taxon>Insecta</taxon>
        <taxon>Pterygota</taxon>
        <taxon>Neoptera</taxon>
        <taxon>Paraneoptera</taxon>
        <taxon>Psocodea</taxon>
        <taxon>Troctomorpha</taxon>
        <taxon>Phthiraptera</taxon>
        <taxon>Amblycera</taxon>
        <taxon>Menoponidae</taxon>
        <taxon>Menopon</taxon>
    </lineage>
</organism>
<evidence type="ECO:0000256" key="1">
    <source>
        <dbReference type="SAM" id="MobiDB-lite"/>
    </source>
</evidence>
<dbReference type="EMBL" id="JARGDH010000005">
    <property type="protein sequence ID" value="KAL0268003.1"/>
    <property type="molecule type" value="Genomic_DNA"/>
</dbReference>
<sequence length="468" mass="53703">MVTINVPTIARNADASGRKRTENEGYVKLRNPEVNFKEYKQKKQSNSLDNISDSIQSLLGCTSAYNFCQSRRNVGNGRKNYEREAANSELEPLFFVGDKELYYNNDDISDSKIVVHHYPKYAEEGRPKDTLPEELRPKRYTRSSFKKQKVSLYNEKELDLYMKVPIIENKPPKMENKATETDKPKSSSSSSRDTAEMKRKTFLRKISLQDTYLNYNQDYWLDFRKSVRFHKSIDLGYFGDEENRKAETVVERPKPKLSERITEKSSEVIDEIDIGRQPPVPYESGRRTPNSGSTESWGRSAPTLADFRKAGPAKNLFLLPSSENIPLFCERNGNIETDFDVFGDAPEEECLLIEKADPVVATGREVRFGDSSDSGEHSYDPRPDSYDLNHKYDFSQFYEIKLNSEADPVRRSTVFNFQGGHAFFGENLNSTSDDSDVFYNETENGEAPDRTYPGRIMFSEKPRNSGMV</sequence>
<dbReference type="AlphaFoldDB" id="A0AAW2HEC4"/>
<protein>
    <submittedName>
        <fullName evidence="2">Uncharacterized protein</fullName>
    </submittedName>
</protein>
<feature type="compositionally biased region" description="Basic and acidic residues" evidence="1">
    <location>
        <begin position="170"/>
        <end position="185"/>
    </location>
</feature>
<accession>A0AAW2HEC4</accession>
<gene>
    <name evidence="2" type="ORF">PYX00_010105</name>
</gene>
<name>A0AAW2HEC4_9NEOP</name>
<proteinExistence type="predicted"/>
<feature type="compositionally biased region" description="Polar residues" evidence="1">
    <location>
        <begin position="287"/>
        <end position="297"/>
    </location>
</feature>
<feature type="region of interest" description="Disordered" evidence="1">
    <location>
        <begin position="273"/>
        <end position="300"/>
    </location>
</feature>
<feature type="region of interest" description="Disordered" evidence="1">
    <location>
        <begin position="365"/>
        <end position="384"/>
    </location>
</feature>
<comment type="caution">
    <text evidence="2">The sequence shown here is derived from an EMBL/GenBank/DDBJ whole genome shotgun (WGS) entry which is preliminary data.</text>
</comment>
<evidence type="ECO:0000313" key="2">
    <source>
        <dbReference type="EMBL" id="KAL0268003.1"/>
    </source>
</evidence>
<feature type="region of interest" description="Disordered" evidence="1">
    <location>
        <begin position="169"/>
        <end position="196"/>
    </location>
</feature>